<dbReference type="AlphaFoldDB" id="A0A2S6BVW4"/>
<dbReference type="Pfam" id="PF19373">
    <property type="entry name" value="DUF5948"/>
    <property type="match status" value="1"/>
</dbReference>
<evidence type="ECO:0000256" key="1">
    <source>
        <dbReference type="SAM" id="SignalP"/>
    </source>
</evidence>
<keyword evidence="3" id="KW-1185">Reference proteome</keyword>
<gene>
    <name evidence="2" type="ORF">CBER1_08480</name>
</gene>
<feature type="chain" id="PRO_5015727021" evidence="1">
    <location>
        <begin position="23"/>
        <end position="98"/>
    </location>
</feature>
<evidence type="ECO:0000313" key="3">
    <source>
        <dbReference type="Proteomes" id="UP000237631"/>
    </source>
</evidence>
<protein>
    <submittedName>
        <fullName evidence="2">Uncharacterized protein</fullName>
    </submittedName>
</protein>
<dbReference type="Proteomes" id="UP000237631">
    <property type="component" value="Unassembled WGS sequence"/>
</dbReference>
<evidence type="ECO:0000313" key="2">
    <source>
        <dbReference type="EMBL" id="PPJ51605.1"/>
    </source>
</evidence>
<reference evidence="3" key="1">
    <citation type="journal article" date="2017" name="bioRxiv">
        <title>Conservation of a gene cluster reveals novel cercosporin biosynthetic mechanisms and extends production to the genus Colletotrichum.</title>
        <authorList>
            <person name="de Jonge R."/>
            <person name="Ebert M.K."/>
            <person name="Huitt-Roehl C.R."/>
            <person name="Pal P."/>
            <person name="Suttle J.C."/>
            <person name="Spanner R.E."/>
            <person name="Neubauer J.D."/>
            <person name="Jurick W.M.II."/>
            <person name="Stott K.A."/>
            <person name="Secor G.A."/>
            <person name="Thomma B.P.H.J."/>
            <person name="Van de Peer Y."/>
            <person name="Townsend C.A."/>
            <person name="Bolton M.D."/>
        </authorList>
    </citation>
    <scope>NUCLEOTIDE SEQUENCE [LARGE SCALE GENOMIC DNA]</scope>
    <source>
        <strain evidence="3">CBS538.71</strain>
    </source>
</reference>
<dbReference type="InterPro" id="IPR045992">
    <property type="entry name" value="DUF5948"/>
</dbReference>
<name>A0A2S6BVW4_9PEZI</name>
<keyword evidence="1" id="KW-0732">Signal</keyword>
<proteinExistence type="predicted"/>
<accession>A0A2S6BVW4</accession>
<organism evidence="2 3">
    <name type="scientific">Cercospora berteroae</name>
    <dbReference type="NCBI Taxonomy" id="357750"/>
    <lineage>
        <taxon>Eukaryota</taxon>
        <taxon>Fungi</taxon>
        <taxon>Dikarya</taxon>
        <taxon>Ascomycota</taxon>
        <taxon>Pezizomycotina</taxon>
        <taxon>Dothideomycetes</taxon>
        <taxon>Dothideomycetidae</taxon>
        <taxon>Mycosphaerellales</taxon>
        <taxon>Mycosphaerellaceae</taxon>
        <taxon>Cercospora</taxon>
    </lineage>
</organism>
<feature type="signal peptide" evidence="1">
    <location>
        <begin position="1"/>
        <end position="22"/>
    </location>
</feature>
<dbReference type="OrthoDB" id="3924472at2759"/>
<sequence>MKSTLAVATFLVSLFGQQATAGYNCKCQDPSGTGPQWYRATFFCCQGGKGTVDTCWNSNFPGPNHQCSGGGDNCLDSGAFNDCCITEGAPGAFCWGSG</sequence>
<comment type="caution">
    <text evidence="2">The sequence shown here is derived from an EMBL/GenBank/DDBJ whole genome shotgun (WGS) entry which is preliminary data.</text>
</comment>
<dbReference type="EMBL" id="PNEN01001747">
    <property type="protein sequence ID" value="PPJ51605.1"/>
    <property type="molecule type" value="Genomic_DNA"/>
</dbReference>